<gene>
    <name evidence="2" type="ORF">SAMN04487967_2798</name>
</gene>
<accession>A0A1H6G168</accession>
<dbReference type="AlphaFoldDB" id="A0A1H6G168"/>
<evidence type="ECO:0000313" key="2">
    <source>
        <dbReference type="EMBL" id="SEH16827.1"/>
    </source>
</evidence>
<evidence type="ECO:0000313" key="3">
    <source>
        <dbReference type="Proteomes" id="UP000199112"/>
    </source>
</evidence>
<protein>
    <submittedName>
        <fullName evidence="2">Uncharacterized protein</fullName>
    </submittedName>
</protein>
<dbReference type="Proteomes" id="UP000199112">
    <property type="component" value="Unassembled WGS sequence"/>
</dbReference>
<feature type="region of interest" description="Disordered" evidence="1">
    <location>
        <begin position="10"/>
        <end position="33"/>
    </location>
</feature>
<organism evidence="2 3">
    <name type="scientific">Natronorubrum sediminis</name>
    <dbReference type="NCBI Taxonomy" id="640943"/>
    <lineage>
        <taxon>Archaea</taxon>
        <taxon>Methanobacteriati</taxon>
        <taxon>Methanobacteriota</taxon>
        <taxon>Stenosarchaea group</taxon>
        <taxon>Halobacteria</taxon>
        <taxon>Halobacteriales</taxon>
        <taxon>Natrialbaceae</taxon>
        <taxon>Natronorubrum</taxon>
    </lineage>
</organism>
<evidence type="ECO:0000256" key="1">
    <source>
        <dbReference type="SAM" id="MobiDB-lite"/>
    </source>
</evidence>
<name>A0A1H6G168_9EURY</name>
<keyword evidence="3" id="KW-1185">Reference proteome</keyword>
<dbReference type="EMBL" id="FNWL01000003">
    <property type="protein sequence ID" value="SEH16827.1"/>
    <property type="molecule type" value="Genomic_DNA"/>
</dbReference>
<sequence>MPILFERVAMTDVGNCNPEPLDSEEDSTNRDDAHLDDIEEGAGCTEIWEHLAEKRNE</sequence>
<proteinExistence type="predicted"/>
<reference evidence="3" key="1">
    <citation type="submission" date="2016-10" db="EMBL/GenBank/DDBJ databases">
        <authorList>
            <person name="Varghese N."/>
            <person name="Submissions S."/>
        </authorList>
    </citation>
    <scope>NUCLEOTIDE SEQUENCE [LARGE SCALE GENOMIC DNA]</scope>
    <source>
        <strain evidence="3">CGMCC 1.8981</strain>
    </source>
</reference>